<protein>
    <recommendedName>
        <fullName evidence="3">Mu-like prophage FluMu protein gp29</fullName>
    </recommendedName>
</protein>
<dbReference type="Pfam" id="PF06074">
    <property type="entry name" value="Portal_Mu"/>
    <property type="match status" value="1"/>
</dbReference>
<sequence length="500" mass="54771">MSDQDNPKSQQPVMHQVAHVLRDPFQAFYLNLMRADDSTLATRGGGAGLRIYDEIERDCHAYSVLQKRKMAVVSRPWFIEPASSSRLDKKAADIVKENITAIQFDRICVDLLDAVLKGYSVGEIIWDVQGSEIRAQDVMAREQKRFVFDVDYKPRLITLENMLEGEELPERKFIIHRFGSKVGNPYGLGLGTRLFWPVFFKRQGIQFWLTFCDKFGSPTAVGTYPQGTSEPDQDRLIASLQSIATDSAIAVPQGMEVKLLEAAKSGSVTTYEQLCRYMDGEISKATLGETLSTELRGGGSLAASRTHNEVRLELVQADADLLTDSLACTLIRWLVEYNCPGAGVPAVRRDVRPAEDLAVRAGRDVRIKSLGFKPTMDYIQEVYGEGWEVDPAAARAAAPADPGNLDGDLAFAEGTTFADQKALDDAIAELGGAPTEALKALLAPALKAIQEAATPDEAMDALLEAYPNLSTAQLEAVLAKAFFVSDLWGMLSRQSQVVGA</sequence>
<name>H1SDM8_9BURK</name>
<dbReference type="RefSeq" id="WP_006162165.1">
    <property type="nucleotide sequence ID" value="NZ_AHJE01000093.1"/>
</dbReference>
<comment type="caution">
    <text evidence="1">The sequence shown here is derived from an EMBL/GenBank/DDBJ whole genome shotgun (WGS) entry which is preliminary data.</text>
</comment>
<evidence type="ECO:0000313" key="1">
    <source>
        <dbReference type="EMBL" id="EHP39413.1"/>
    </source>
</evidence>
<dbReference type="Proteomes" id="UP000005808">
    <property type="component" value="Unassembled WGS sequence"/>
</dbReference>
<reference evidence="1 2" key="1">
    <citation type="journal article" date="2012" name="J. Bacteriol.">
        <title>De Novo Genome Project of Cupriavidus basilensis OR16.</title>
        <authorList>
            <person name="Cserhati M."/>
            <person name="Kriszt B."/>
            <person name="Szoboszlay S."/>
            <person name="Toth A."/>
            <person name="Szabo I."/>
            <person name="Tancsics A."/>
            <person name="Nagy I."/>
            <person name="Horvath B."/>
            <person name="Nagy I."/>
            <person name="Kukolya J."/>
        </authorList>
    </citation>
    <scope>NUCLEOTIDE SEQUENCE [LARGE SCALE GENOMIC DNA]</scope>
    <source>
        <strain evidence="1 2">OR16</strain>
    </source>
</reference>
<dbReference type="InterPro" id="IPR009279">
    <property type="entry name" value="Portal_Mu"/>
</dbReference>
<dbReference type="AlphaFoldDB" id="H1SDM8"/>
<gene>
    <name evidence="1" type="ORF">OR16_31679</name>
</gene>
<evidence type="ECO:0008006" key="3">
    <source>
        <dbReference type="Google" id="ProtNLM"/>
    </source>
</evidence>
<evidence type="ECO:0000313" key="2">
    <source>
        <dbReference type="Proteomes" id="UP000005808"/>
    </source>
</evidence>
<dbReference type="OrthoDB" id="9802690at2"/>
<dbReference type="PATRIC" id="fig|1127483.3.peg.6321"/>
<dbReference type="EMBL" id="AHJE01000093">
    <property type="protein sequence ID" value="EHP39413.1"/>
    <property type="molecule type" value="Genomic_DNA"/>
</dbReference>
<accession>H1SDM8</accession>
<organism evidence="1 2">
    <name type="scientific">Cupriavidus basilensis OR16</name>
    <dbReference type="NCBI Taxonomy" id="1127483"/>
    <lineage>
        <taxon>Bacteria</taxon>
        <taxon>Pseudomonadati</taxon>
        <taxon>Pseudomonadota</taxon>
        <taxon>Betaproteobacteria</taxon>
        <taxon>Burkholderiales</taxon>
        <taxon>Burkholderiaceae</taxon>
        <taxon>Cupriavidus</taxon>
    </lineage>
</organism>
<proteinExistence type="predicted"/>